<dbReference type="PANTHER" id="PTHR32487">
    <property type="entry name" value="3-OXO-DELTA(4,5)-STEROID 5-BETA-REDUCTASE"/>
    <property type="match status" value="1"/>
</dbReference>
<dbReference type="InterPro" id="IPR036291">
    <property type="entry name" value="NAD(P)-bd_dom_sf"/>
</dbReference>
<proteinExistence type="predicted"/>
<protein>
    <recommendedName>
        <fullName evidence="1">PRISE-like Rossmann-fold domain-containing protein</fullName>
    </recommendedName>
</protein>
<evidence type="ECO:0000259" key="1">
    <source>
        <dbReference type="Pfam" id="PF22917"/>
    </source>
</evidence>
<sequence length="391" mass="44015">MSHALVFGASGISGWALLDELTQYSTPTSFVRITGLSNRPLTLEQAYLPQDSRLNLVNGIDLTKSVPEVVQMLTEKVEEARTISHVFFTGMYLKGTSYIQKDDFESLKEVNTALLDTAIRAIEKVSPDLKIVILQTGGKGYGFEFPGKVTISPPLRENMPRIPEPYASKIFYYTQYDMLSELSKGKKWTFAEVRPDGIVGFTPTSNAMNLAQGIGLYLAIYREVHGEGAEVNFPGSERGWKCKHSDTSQGILAKMEIYAATHIEQCGGGGVFNIADGQTVTWEDIWPKLCKHMGLVGKGPSPDSTPMEEFVKKYTDTWRKMAETYSLKEKVVREQNWPFVHFMLVDFDFDRQYDLTRSRAVGFDEGIDTLDGYVKAWERMRQANILPPRIV</sequence>
<dbReference type="Pfam" id="PF22917">
    <property type="entry name" value="PRISE"/>
    <property type="match status" value="1"/>
</dbReference>
<dbReference type="SUPFAM" id="SSF51735">
    <property type="entry name" value="NAD(P)-binding Rossmann-fold domains"/>
    <property type="match status" value="1"/>
</dbReference>
<evidence type="ECO:0000313" key="2">
    <source>
        <dbReference type="EMBL" id="KZM20461.1"/>
    </source>
</evidence>
<dbReference type="InterPro" id="IPR055222">
    <property type="entry name" value="PRISE-like_Rossmann-fold"/>
</dbReference>
<comment type="caution">
    <text evidence="2">The sequence shown here is derived from an EMBL/GenBank/DDBJ whole genome shotgun (WGS) entry which is preliminary data.</text>
</comment>
<name>A0A162Z8J2_DIDRA</name>
<evidence type="ECO:0000313" key="3">
    <source>
        <dbReference type="Proteomes" id="UP000076837"/>
    </source>
</evidence>
<gene>
    <name evidence="2" type="ORF">ST47_g8344</name>
</gene>
<dbReference type="PANTHER" id="PTHR32487:SF8">
    <property type="entry name" value="NAD-DEPENDENT EPIMERASE_DEHYDRATASE DOMAIN-CONTAINING PROTEIN"/>
    <property type="match status" value="1"/>
</dbReference>
<dbReference type="Proteomes" id="UP000076837">
    <property type="component" value="Unassembled WGS sequence"/>
</dbReference>
<feature type="domain" description="PRISE-like Rossmann-fold" evidence="1">
    <location>
        <begin position="4"/>
        <end position="387"/>
    </location>
</feature>
<dbReference type="EMBL" id="JYNV01000279">
    <property type="protein sequence ID" value="KZM20461.1"/>
    <property type="molecule type" value="Genomic_DNA"/>
</dbReference>
<dbReference type="STRING" id="5454.A0A162Z8J2"/>
<dbReference type="AlphaFoldDB" id="A0A162Z8J2"/>
<dbReference type="CDD" id="cd08948">
    <property type="entry name" value="5beta-POR_like_SDR_a"/>
    <property type="match status" value="1"/>
</dbReference>
<keyword evidence="3" id="KW-1185">Reference proteome</keyword>
<organism evidence="2 3">
    <name type="scientific">Didymella rabiei</name>
    <name type="common">Chickpea ascochyta blight fungus</name>
    <name type="synonym">Mycosphaerella rabiei</name>
    <dbReference type="NCBI Taxonomy" id="5454"/>
    <lineage>
        <taxon>Eukaryota</taxon>
        <taxon>Fungi</taxon>
        <taxon>Dikarya</taxon>
        <taxon>Ascomycota</taxon>
        <taxon>Pezizomycotina</taxon>
        <taxon>Dothideomycetes</taxon>
        <taxon>Pleosporomycetidae</taxon>
        <taxon>Pleosporales</taxon>
        <taxon>Pleosporineae</taxon>
        <taxon>Didymellaceae</taxon>
        <taxon>Ascochyta</taxon>
    </lineage>
</organism>
<reference evidence="2 3" key="1">
    <citation type="journal article" date="2016" name="Sci. Rep.">
        <title>Draft genome sequencing and secretome analysis of fungal phytopathogen Ascochyta rabiei provides insight into the necrotrophic effector repertoire.</title>
        <authorList>
            <person name="Verma S."/>
            <person name="Gazara R.K."/>
            <person name="Nizam S."/>
            <person name="Parween S."/>
            <person name="Chattopadhyay D."/>
            <person name="Verma P.K."/>
        </authorList>
    </citation>
    <scope>NUCLEOTIDE SEQUENCE [LARGE SCALE GENOMIC DNA]</scope>
    <source>
        <strain evidence="2 3">ArDII</strain>
    </source>
</reference>
<dbReference type="Gene3D" id="3.40.50.720">
    <property type="entry name" value="NAD(P)-binding Rossmann-like Domain"/>
    <property type="match status" value="1"/>
</dbReference>
<accession>A0A162Z8J2</accession>